<comment type="caution">
    <text evidence="11">The sequence shown here is derived from an EMBL/GenBank/DDBJ whole genome shotgun (WGS) entry which is preliminary data.</text>
</comment>
<dbReference type="GO" id="GO:0005634">
    <property type="term" value="C:nucleus"/>
    <property type="evidence" value="ECO:0007669"/>
    <property type="project" value="UniProtKB-SubCell"/>
</dbReference>
<gene>
    <name evidence="11" type="ORF">NDN08_007218</name>
</gene>
<dbReference type="GO" id="GO:0006357">
    <property type="term" value="P:regulation of transcription by RNA polymerase II"/>
    <property type="evidence" value="ECO:0007669"/>
    <property type="project" value="TreeGrafter"/>
</dbReference>
<evidence type="ECO:0000313" key="11">
    <source>
        <dbReference type="EMBL" id="KAJ8901372.1"/>
    </source>
</evidence>
<keyword evidence="12" id="KW-1185">Reference proteome</keyword>
<feature type="region of interest" description="Disordered" evidence="9">
    <location>
        <begin position="315"/>
        <end position="335"/>
    </location>
</feature>
<feature type="domain" description="C2H2-type" evidence="10">
    <location>
        <begin position="341"/>
        <end position="369"/>
    </location>
</feature>
<dbReference type="PROSITE" id="PS00028">
    <property type="entry name" value="ZINC_FINGER_C2H2_1"/>
    <property type="match status" value="4"/>
</dbReference>
<feature type="compositionally biased region" description="Polar residues" evidence="9">
    <location>
        <begin position="320"/>
        <end position="334"/>
    </location>
</feature>
<evidence type="ECO:0000256" key="8">
    <source>
        <dbReference type="PROSITE-ProRule" id="PRU00042"/>
    </source>
</evidence>
<evidence type="ECO:0000256" key="6">
    <source>
        <dbReference type="ARBA" id="ARBA00023125"/>
    </source>
</evidence>
<protein>
    <recommendedName>
        <fullName evidence="10">C2H2-type domain-containing protein</fullName>
    </recommendedName>
</protein>
<evidence type="ECO:0000256" key="1">
    <source>
        <dbReference type="ARBA" id="ARBA00004123"/>
    </source>
</evidence>
<dbReference type="InterPro" id="IPR013087">
    <property type="entry name" value="Znf_C2H2_type"/>
</dbReference>
<dbReference type="Pfam" id="PF00096">
    <property type="entry name" value="zf-C2H2"/>
    <property type="match status" value="4"/>
</dbReference>
<keyword evidence="3" id="KW-0677">Repeat</keyword>
<evidence type="ECO:0000259" key="10">
    <source>
        <dbReference type="PROSITE" id="PS50157"/>
    </source>
</evidence>
<evidence type="ECO:0000256" key="7">
    <source>
        <dbReference type="ARBA" id="ARBA00023242"/>
    </source>
</evidence>
<dbReference type="SUPFAM" id="SSF57667">
    <property type="entry name" value="beta-beta-alpha zinc fingers"/>
    <property type="match status" value="2"/>
</dbReference>
<dbReference type="FunFam" id="3.30.160.60:FF:000100">
    <property type="entry name" value="Zinc finger 45-like"/>
    <property type="match status" value="1"/>
</dbReference>
<dbReference type="AlphaFoldDB" id="A0AAV8UJL3"/>
<dbReference type="InterPro" id="IPR036236">
    <property type="entry name" value="Znf_C2H2_sf"/>
</dbReference>
<keyword evidence="6" id="KW-0238">DNA-binding</keyword>
<sequence>MNVGAAFSSVSRHLDWGSVAADWLLFKTHKLAVPRPGEWQTLLMDTRVYVPEDMRAVLEQREVARMLGILQQPVLMMVQHVEDKYTLGSGWAFQGGLPEQDGGVNKRFTGVVRIRFMLHYEEQKTVNTVSCEVQSGLVAFLKTGEVDGRFNRSVWGVLDKETEKLLAVSTSVARRECDKCRMLGGPCDPEACDTSDQAFESLWASRMKVKERSVFTHIDMEYLCLLYDRSSWSISHGPGKPITAVVASYKSGPLFEVALVSVVQDEVLGIHPPRSSFRTVKYVREAVEYVLGHDEGEESLNKQEAILGMEEDSVIESGSPGVNASADDSGSSNRNVEDARAACDQCGMKFKSRWELERHRRGVHLKRRDFKCSTCGKNFSQQGHVNEHVRVVHSRANLHQCKTCGKGFGAMSKLRRHVLTVHEKERNFHCKMCSQSYKERSYLKRHMRNQHGEKMP</sequence>
<reference evidence="11 12" key="1">
    <citation type="journal article" date="2023" name="Nat. Commun.">
        <title>Origin of minicircular mitochondrial genomes in red algae.</title>
        <authorList>
            <person name="Lee Y."/>
            <person name="Cho C.H."/>
            <person name="Lee Y.M."/>
            <person name="Park S.I."/>
            <person name="Yang J.H."/>
            <person name="West J.A."/>
            <person name="Bhattacharya D."/>
            <person name="Yoon H.S."/>
        </authorList>
    </citation>
    <scope>NUCLEOTIDE SEQUENCE [LARGE SCALE GENOMIC DNA]</scope>
    <source>
        <strain evidence="11 12">CCMP1338</strain>
        <tissue evidence="11">Whole cell</tissue>
    </source>
</reference>
<dbReference type="PANTHER" id="PTHR24404">
    <property type="entry name" value="ZINC FINGER PROTEIN"/>
    <property type="match status" value="1"/>
</dbReference>
<evidence type="ECO:0000256" key="4">
    <source>
        <dbReference type="ARBA" id="ARBA00022771"/>
    </source>
</evidence>
<feature type="domain" description="C2H2-type" evidence="10">
    <location>
        <begin position="428"/>
        <end position="456"/>
    </location>
</feature>
<dbReference type="InterPro" id="IPR050589">
    <property type="entry name" value="Ikaros_C2H2-ZF"/>
</dbReference>
<dbReference type="GO" id="GO:0000978">
    <property type="term" value="F:RNA polymerase II cis-regulatory region sequence-specific DNA binding"/>
    <property type="evidence" value="ECO:0007669"/>
    <property type="project" value="TreeGrafter"/>
</dbReference>
<dbReference type="Proteomes" id="UP001157974">
    <property type="component" value="Unassembled WGS sequence"/>
</dbReference>
<evidence type="ECO:0000256" key="5">
    <source>
        <dbReference type="ARBA" id="ARBA00022833"/>
    </source>
</evidence>
<keyword evidence="2" id="KW-0479">Metal-binding</keyword>
<evidence type="ECO:0000256" key="9">
    <source>
        <dbReference type="SAM" id="MobiDB-lite"/>
    </source>
</evidence>
<dbReference type="PANTHER" id="PTHR24404:SF114">
    <property type="entry name" value="KLUMPFUSS, ISOFORM B-RELATED"/>
    <property type="match status" value="1"/>
</dbReference>
<keyword evidence="5" id="KW-0862">Zinc</keyword>
<keyword evidence="7" id="KW-0539">Nucleus</keyword>
<feature type="domain" description="C2H2-type" evidence="10">
    <location>
        <begin position="399"/>
        <end position="427"/>
    </location>
</feature>
<dbReference type="SMART" id="SM00355">
    <property type="entry name" value="ZnF_C2H2"/>
    <property type="match status" value="4"/>
</dbReference>
<name>A0AAV8UJL3_9RHOD</name>
<comment type="subcellular location">
    <subcellularLocation>
        <location evidence="1">Nucleus</location>
    </subcellularLocation>
</comment>
<organism evidence="11 12">
    <name type="scientific">Rhodosorus marinus</name>
    <dbReference type="NCBI Taxonomy" id="101924"/>
    <lineage>
        <taxon>Eukaryota</taxon>
        <taxon>Rhodophyta</taxon>
        <taxon>Stylonematophyceae</taxon>
        <taxon>Stylonematales</taxon>
        <taxon>Stylonemataceae</taxon>
        <taxon>Rhodosorus</taxon>
    </lineage>
</organism>
<dbReference type="PROSITE" id="PS50157">
    <property type="entry name" value="ZINC_FINGER_C2H2_2"/>
    <property type="match status" value="4"/>
</dbReference>
<dbReference type="GO" id="GO:0003700">
    <property type="term" value="F:DNA-binding transcription factor activity"/>
    <property type="evidence" value="ECO:0007669"/>
    <property type="project" value="TreeGrafter"/>
</dbReference>
<proteinExistence type="predicted"/>
<dbReference type="EMBL" id="JAMWBK010000011">
    <property type="protein sequence ID" value="KAJ8901372.1"/>
    <property type="molecule type" value="Genomic_DNA"/>
</dbReference>
<evidence type="ECO:0000313" key="12">
    <source>
        <dbReference type="Proteomes" id="UP001157974"/>
    </source>
</evidence>
<feature type="domain" description="C2H2-type" evidence="10">
    <location>
        <begin position="370"/>
        <end position="398"/>
    </location>
</feature>
<accession>A0AAV8UJL3</accession>
<keyword evidence="4 8" id="KW-0863">Zinc-finger</keyword>
<dbReference type="Gene3D" id="3.30.160.60">
    <property type="entry name" value="Classic Zinc Finger"/>
    <property type="match status" value="3"/>
</dbReference>
<dbReference type="GO" id="GO:0008270">
    <property type="term" value="F:zinc ion binding"/>
    <property type="evidence" value="ECO:0007669"/>
    <property type="project" value="UniProtKB-KW"/>
</dbReference>
<evidence type="ECO:0000256" key="2">
    <source>
        <dbReference type="ARBA" id="ARBA00022723"/>
    </source>
</evidence>
<evidence type="ECO:0000256" key="3">
    <source>
        <dbReference type="ARBA" id="ARBA00022737"/>
    </source>
</evidence>